<comment type="caution">
    <text evidence="1">The sequence shown here is derived from an EMBL/GenBank/DDBJ whole genome shotgun (WGS) entry which is preliminary data.</text>
</comment>
<organism evidence="1">
    <name type="scientific">marine sediment metagenome</name>
    <dbReference type="NCBI Taxonomy" id="412755"/>
    <lineage>
        <taxon>unclassified sequences</taxon>
        <taxon>metagenomes</taxon>
        <taxon>ecological metagenomes</taxon>
    </lineage>
</organism>
<reference evidence="1" key="1">
    <citation type="journal article" date="2015" name="Nature">
        <title>Complex archaea that bridge the gap between prokaryotes and eukaryotes.</title>
        <authorList>
            <person name="Spang A."/>
            <person name="Saw J.H."/>
            <person name="Jorgensen S.L."/>
            <person name="Zaremba-Niedzwiedzka K."/>
            <person name="Martijn J."/>
            <person name="Lind A.E."/>
            <person name="van Eijk R."/>
            <person name="Schleper C."/>
            <person name="Guy L."/>
            <person name="Ettema T.J."/>
        </authorList>
    </citation>
    <scope>NUCLEOTIDE SEQUENCE</scope>
</reference>
<gene>
    <name evidence="1" type="ORF">LCGC14_0163880</name>
</gene>
<dbReference type="AlphaFoldDB" id="A0A0F9UYE6"/>
<accession>A0A0F9UYE6</accession>
<proteinExistence type="predicted"/>
<dbReference type="EMBL" id="LAZR01000062">
    <property type="protein sequence ID" value="KKN96744.1"/>
    <property type="molecule type" value="Genomic_DNA"/>
</dbReference>
<sequence length="114" mass="12887">MKSYKDVTMYLAKLNMPQHQGMIVVLAEGDIGARMRINEWCMKRGYPVPQHFTSMCKPKGEGECSMVRMSPDEFGVCAVKMEPPEMPNLNLEGVRTGRLQCKVPNVSMPPKDPR</sequence>
<name>A0A0F9UYE6_9ZZZZ</name>
<evidence type="ECO:0000313" key="1">
    <source>
        <dbReference type="EMBL" id="KKN96744.1"/>
    </source>
</evidence>
<protein>
    <submittedName>
        <fullName evidence="1">Uncharacterized protein</fullName>
    </submittedName>
</protein>